<dbReference type="Pfam" id="PF09917">
    <property type="entry name" value="DUF2147"/>
    <property type="match status" value="1"/>
</dbReference>
<accession>A0A239HYD3</accession>
<sequence>MKFAFPVHVLSRASAFVRSPRSLFVAMAGVATFVASAGAGATAADPVLGLWRSKDRGGTIELHRCGGAICGRILDGASLRANPDLRDVHNGNRSLRARAVKGLRVFDGFTGGPRQWKGGSLYDPESGWGTKSGSLTLKDANTLEVKGCVAFICQSEIMLRIR</sequence>
<organism evidence="3 4">
    <name type="scientific">Edaphosphingomonas laterariae</name>
    <dbReference type="NCBI Taxonomy" id="861865"/>
    <lineage>
        <taxon>Bacteria</taxon>
        <taxon>Pseudomonadati</taxon>
        <taxon>Pseudomonadota</taxon>
        <taxon>Alphaproteobacteria</taxon>
        <taxon>Sphingomonadales</taxon>
        <taxon>Rhizorhabdaceae</taxon>
        <taxon>Edaphosphingomonas</taxon>
    </lineage>
</organism>
<feature type="domain" description="DUF2147" evidence="2">
    <location>
        <begin position="49"/>
        <end position="158"/>
    </location>
</feature>
<dbReference type="OrthoDB" id="9811671at2"/>
<keyword evidence="4" id="KW-1185">Reference proteome</keyword>
<dbReference type="PANTHER" id="PTHR36919">
    <property type="entry name" value="BLR1215 PROTEIN"/>
    <property type="match status" value="1"/>
</dbReference>
<evidence type="ECO:0000256" key="1">
    <source>
        <dbReference type="SAM" id="SignalP"/>
    </source>
</evidence>
<name>A0A239HYD3_9SPHN</name>
<reference evidence="4" key="1">
    <citation type="submission" date="2017-06" db="EMBL/GenBank/DDBJ databases">
        <authorList>
            <person name="Varghese N."/>
            <person name="Submissions S."/>
        </authorList>
    </citation>
    <scope>NUCLEOTIDE SEQUENCE [LARGE SCALE GENOMIC DNA]</scope>
    <source>
        <strain evidence="4">LNB2</strain>
    </source>
</reference>
<proteinExistence type="predicted"/>
<feature type="chain" id="PRO_5012467025" evidence="1">
    <location>
        <begin position="38"/>
        <end position="162"/>
    </location>
</feature>
<dbReference type="EMBL" id="FZOS01000020">
    <property type="protein sequence ID" value="SNS86212.1"/>
    <property type="molecule type" value="Genomic_DNA"/>
</dbReference>
<gene>
    <name evidence="3" type="ORF">SAMN06295912_1202</name>
</gene>
<evidence type="ECO:0000313" key="3">
    <source>
        <dbReference type="EMBL" id="SNS86212.1"/>
    </source>
</evidence>
<dbReference type="InterPro" id="IPR019223">
    <property type="entry name" value="DUF2147"/>
</dbReference>
<dbReference type="Proteomes" id="UP000198281">
    <property type="component" value="Unassembled WGS sequence"/>
</dbReference>
<evidence type="ECO:0000259" key="2">
    <source>
        <dbReference type="Pfam" id="PF09917"/>
    </source>
</evidence>
<keyword evidence="1" id="KW-0732">Signal</keyword>
<evidence type="ECO:0000313" key="4">
    <source>
        <dbReference type="Proteomes" id="UP000198281"/>
    </source>
</evidence>
<dbReference type="AlphaFoldDB" id="A0A239HYD3"/>
<protein>
    <submittedName>
        <fullName evidence="3">Uncharacterized conserved protein, DUF2147 family</fullName>
    </submittedName>
</protein>
<dbReference type="Gene3D" id="2.40.128.520">
    <property type="match status" value="1"/>
</dbReference>
<feature type="signal peptide" evidence="1">
    <location>
        <begin position="1"/>
        <end position="37"/>
    </location>
</feature>
<dbReference type="PANTHER" id="PTHR36919:SF2">
    <property type="entry name" value="BLL6627 PROTEIN"/>
    <property type="match status" value="1"/>
</dbReference>